<evidence type="ECO:0000313" key="2">
    <source>
        <dbReference type="Proteomes" id="UP001500192"/>
    </source>
</evidence>
<dbReference type="Proteomes" id="UP001500192">
    <property type="component" value="Unassembled WGS sequence"/>
</dbReference>
<organism evidence="1 2">
    <name type="scientific">Amycolatopsis dongchuanensis</name>
    <dbReference type="NCBI Taxonomy" id="1070866"/>
    <lineage>
        <taxon>Bacteria</taxon>
        <taxon>Bacillati</taxon>
        <taxon>Actinomycetota</taxon>
        <taxon>Actinomycetes</taxon>
        <taxon>Pseudonocardiales</taxon>
        <taxon>Pseudonocardiaceae</taxon>
        <taxon>Amycolatopsis</taxon>
    </lineage>
</organism>
<dbReference type="EMBL" id="BAABIB010000094">
    <property type="protein sequence ID" value="GAA5171614.1"/>
    <property type="molecule type" value="Genomic_DNA"/>
</dbReference>
<evidence type="ECO:0000313" key="1">
    <source>
        <dbReference type="EMBL" id="GAA5171614.1"/>
    </source>
</evidence>
<sequence>MTRDIQAHEYPAMLDFVTRSGLDLGRLVGRRISLDEAPAALAEMDRPVPARAGVTVVELPRP</sequence>
<comment type="caution">
    <text evidence="1">The sequence shown here is derived from an EMBL/GenBank/DDBJ whole genome shotgun (WGS) entry which is preliminary data.</text>
</comment>
<protein>
    <recommendedName>
        <fullName evidence="3">Alcohol dehydrogenase</fullName>
    </recommendedName>
</protein>
<dbReference type="RefSeq" id="WP_346055191.1">
    <property type="nucleotide sequence ID" value="NZ_BAABIB010000094.1"/>
</dbReference>
<name>A0ABP9R524_9PSEU</name>
<evidence type="ECO:0008006" key="3">
    <source>
        <dbReference type="Google" id="ProtNLM"/>
    </source>
</evidence>
<keyword evidence="2" id="KW-1185">Reference proteome</keyword>
<gene>
    <name evidence="1" type="ORF">GCM10023214_52030</name>
</gene>
<accession>A0ABP9R524</accession>
<reference evidence="2" key="1">
    <citation type="journal article" date="2019" name="Int. J. Syst. Evol. Microbiol.">
        <title>The Global Catalogue of Microorganisms (GCM) 10K type strain sequencing project: providing services to taxonomists for standard genome sequencing and annotation.</title>
        <authorList>
            <consortium name="The Broad Institute Genomics Platform"/>
            <consortium name="The Broad Institute Genome Sequencing Center for Infectious Disease"/>
            <person name="Wu L."/>
            <person name="Ma J."/>
        </authorList>
    </citation>
    <scope>NUCLEOTIDE SEQUENCE [LARGE SCALE GENOMIC DNA]</scope>
    <source>
        <strain evidence="2">JCM 18054</strain>
    </source>
</reference>
<proteinExistence type="predicted"/>